<reference evidence="6" key="1">
    <citation type="submission" date="2018-05" db="EMBL/GenBank/DDBJ databases">
        <authorList>
            <person name="Lanie J.A."/>
            <person name="Ng W.-L."/>
            <person name="Kazmierczak K.M."/>
            <person name="Andrzejewski T.M."/>
            <person name="Davidsen T.M."/>
            <person name="Wayne K.J."/>
            <person name="Tettelin H."/>
            <person name="Glass J.I."/>
            <person name="Rusch D."/>
            <person name="Podicherti R."/>
            <person name="Tsui H.-C.T."/>
            <person name="Winkler M.E."/>
        </authorList>
    </citation>
    <scope>NUCLEOTIDE SEQUENCE</scope>
</reference>
<gene>
    <name evidence="6" type="ORF">METZ01_LOCUS141381</name>
</gene>
<dbReference type="Gene3D" id="3.40.720.10">
    <property type="entry name" value="Alkaline Phosphatase, subunit A"/>
    <property type="match status" value="1"/>
</dbReference>
<keyword evidence="4" id="KW-0106">Calcium</keyword>
<dbReference type="Pfam" id="PF00884">
    <property type="entry name" value="Sulfatase"/>
    <property type="match status" value="1"/>
</dbReference>
<keyword evidence="3" id="KW-0378">Hydrolase</keyword>
<keyword evidence="2" id="KW-0479">Metal-binding</keyword>
<feature type="domain" description="Sulfatase N-terminal" evidence="5">
    <location>
        <begin position="23"/>
        <end position="395"/>
    </location>
</feature>
<dbReference type="InterPro" id="IPR024607">
    <property type="entry name" value="Sulfatase_CS"/>
</dbReference>
<evidence type="ECO:0000313" key="6">
    <source>
        <dbReference type="EMBL" id="SVA88527.1"/>
    </source>
</evidence>
<comment type="similarity">
    <text evidence="1">Belongs to the sulfatase family.</text>
</comment>
<evidence type="ECO:0000259" key="5">
    <source>
        <dbReference type="Pfam" id="PF00884"/>
    </source>
</evidence>
<dbReference type="EMBL" id="UINC01021291">
    <property type="protein sequence ID" value="SVA88527.1"/>
    <property type="molecule type" value="Genomic_DNA"/>
</dbReference>
<name>A0A381ZIF2_9ZZZZ</name>
<evidence type="ECO:0000256" key="2">
    <source>
        <dbReference type="ARBA" id="ARBA00022723"/>
    </source>
</evidence>
<evidence type="ECO:0000256" key="3">
    <source>
        <dbReference type="ARBA" id="ARBA00022801"/>
    </source>
</evidence>
<dbReference type="PANTHER" id="PTHR42693:SF53">
    <property type="entry name" value="ENDO-4-O-SULFATASE"/>
    <property type="match status" value="1"/>
</dbReference>
<dbReference type="GO" id="GO:0004065">
    <property type="term" value="F:arylsulfatase activity"/>
    <property type="evidence" value="ECO:0007669"/>
    <property type="project" value="TreeGrafter"/>
</dbReference>
<dbReference type="InterPro" id="IPR050738">
    <property type="entry name" value="Sulfatase"/>
</dbReference>
<dbReference type="Gene3D" id="3.30.1120.10">
    <property type="match status" value="1"/>
</dbReference>
<dbReference type="PANTHER" id="PTHR42693">
    <property type="entry name" value="ARYLSULFATASE FAMILY MEMBER"/>
    <property type="match status" value="1"/>
</dbReference>
<dbReference type="GO" id="GO:0046872">
    <property type="term" value="F:metal ion binding"/>
    <property type="evidence" value="ECO:0007669"/>
    <property type="project" value="UniProtKB-KW"/>
</dbReference>
<dbReference type="InterPro" id="IPR017850">
    <property type="entry name" value="Alkaline_phosphatase_core_sf"/>
</dbReference>
<accession>A0A381ZIF2</accession>
<proteinExistence type="inferred from homology"/>
<sequence length="503" mass="57570">MKHFLLLLLVFIGCNQQSYKNKPNIIYILADDLGYGELSVYGQEIIETPHIDALANDGMLFTDHYSGSPVCAPSRSVFMTGQHTGHTPIRGNDEWKERGDTWNYQAMFDDPFLEGQRPIPDSTITIAEVLKSAGYSTGMVGKWGLGAPTTEGLPNKQGFDFFYGYNCQRQAHTLYPMHLWRNDERHILKNKNVPPHANLEDDADRNDPLSYADFELIDYAPELMHNEALKFIEKNQNGPFFLYYASPLPHLPLQAPKRWVDYYRLKIGDEEPYTGKSYFPNLTPRATYAAMISYLDEQVGDLIKKLKDMGQYENTLIIFTSDNGPTYTGGADTPFFDSARPFKTEYGWAKGFVHEGGIRVPMIASWPRRIKKGSRSNHISAFQDMMPTFCDIIGVPIPNNTDGISLKPTLFGKNQSNTHEYLYWEFPAYKGQQAVRMGKWKAIRRNIFDGNMEIELYDLESDYREQNDIASAHPEIIIKIQNFMADSHTKSHLERFHFSQLGD</sequence>
<dbReference type="AlphaFoldDB" id="A0A381ZIF2"/>
<dbReference type="SUPFAM" id="SSF53649">
    <property type="entry name" value="Alkaline phosphatase-like"/>
    <property type="match status" value="1"/>
</dbReference>
<dbReference type="CDD" id="cd16145">
    <property type="entry name" value="ARS_like"/>
    <property type="match status" value="1"/>
</dbReference>
<organism evidence="6">
    <name type="scientific">marine metagenome</name>
    <dbReference type="NCBI Taxonomy" id="408172"/>
    <lineage>
        <taxon>unclassified sequences</taxon>
        <taxon>metagenomes</taxon>
        <taxon>ecological metagenomes</taxon>
    </lineage>
</organism>
<evidence type="ECO:0000256" key="1">
    <source>
        <dbReference type="ARBA" id="ARBA00008779"/>
    </source>
</evidence>
<evidence type="ECO:0000256" key="4">
    <source>
        <dbReference type="ARBA" id="ARBA00022837"/>
    </source>
</evidence>
<protein>
    <recommendedName>
        <fullName evidence="5">Sulfatase N-terminal domain-containing protein</fullName>
    </recommendedName>
</protein>
<dbReference type="PROSITE" id="PS00523">
    <property type="entry name" value="SULFATASE_1"/>
    <property type="match status" value="1"/>
</dbReference>
<dbReference type="InterPro" id="IPR000917">
    <property type="entry name" value="Sulfatase_N"/>
</dbReference>